<keyword evidence="3" id="KW-0378">Hydrolase</keyword>
<dbReference type="STRING" id="856736.SAMN04488058_11875"/>
<dbReference type="SMART" id="SM00849">
    <property type="entry name" value="Lactamase_B"/>
    <property type="match status" value="1"/>
</dbReference>
<evidence type="ECO:0000256" key="3">
    <source>
        <dbReference type="ARBA" id="ARBA00022801"/>
    </source>
</evidence>
<dbReference type="GO" id="GO:0046872">
    <property type="term" value="F:metal ion binding"/>
    <property type="evidence" value="ECO:0007669"/>
    <property type="project" value="UniProtKB-KW"/>
</dbReference>
<feature type="domain" description="Metallo-beta-lactamase" evidence="5">
    <location>
        <begin position="38"/>
        <end position="214"/>
    </location>
</feature>
<evidence type="ECO:0000256" key="1">
    <source>
        <dbReference type="ARBA" id="ARBA00001947"/>
    </source>
</evidence>
<keyword evidence="2" id="KW-0479">Metal-binding</keyword>
<dbReference type="PANTHER" id="PTHR46233:SF3">
    <property type="entry name" value="HYDROXYACYLGLUTATHIONE HYDROLASE GLOC"/>
    <property type="match status" value="1"/>
</dbReference>
<dbReference type="InterPro" id="IPR036866">
    <property type="entry name" value="RibonucZ/Hydroxyglut_hydro"/>
</dbReference>
<keyword evidence="4" id="KW-0862">Zinc</keyword>
<evidence type="ECO:0000313" key="6">
    <source>
        <dbReference type="EMBL" id="SEJ78516.1"/>
    </source>
</evidence>
<evidence type="ECO:0000256" key="4">
    <source>
        <dbReference type="ARBA" id="ARBA00022833"/>
    </source>
</evidence>
<protein>
    <submittedName>
        <fullName evidence="6">Glyoxylase, beta-lactamase superfamily II</fullName>
    </submittedName>
</protein>
<gene>
    <name evidence="6" type="ORF">SAMN04488058_11875</name>
</gene>
<reference evidence="7" key="1">
    <citation type="submission" date="2016-10" db="EMBL/GenBank/DDBJ databases">
        <authorList>
            <person name="Varghese N."/>
            <person name="Submissions S."/>
        </authorList>
    </citation>
    <scope>NUCLEOTIDE SEQUENCE [LARGE SCALE GENOMIC DNA]</scope>
    <source>
        <strain evidence="7">CGMCC 1.10218</strain>
    </source>
</reference>
<evidence type="ECO:0000313" key="7">
    <source>
        <dbReference type="Proteomes" id="UP000199223"/>
    </source>
</evidence>
<accession>A0A1H7BMP4</accession>
<organism evidence="6 7">
    <name type="scientific">Deinococcus reticulitermitis</name>
    <dbReference type="NCBI Taxonomy" id="856736"/>
    <lineage>
        <taxon>Bacteria</taxon>
        <taxon>Thermotogati</taxon>
        <taxon>Deinococcota</taxon>
        <taxon>Deinococci</taxon>
        <taxon>Deinococcales</taxon>
        <taxon>Deinococcaceae</taxon>
        <taxon>Deinococcus</taxon>
    </lineage>
</organism>
<dbReference type="Proteomes" id="UP000199223">
    <property type="component" value="Unassembled WGS sequence"/>
</dbReference>
<dbReference type="PANTHER" id="PTHR46233">
    <property type="entry name" value="HYDROXYACYLGLUTATHIONE HYDROLASE GLOC"/>
    <property type="match status" value="1"/>
</dbReference>
<dbReference type="AlphaFoldDB" id="A0A1H7BMP4"/>
<dbReference type="Gene3D" id="3.60.15.10">
    <property type="entry name" value="Ribonuclease Z/Hydroxyacylglutathione hydrolase-like"/>
    <property type="match status" value="1"/>
</dbReference>
<proteinExistence type="predicted"/>
<dbReference type="Pfam" id="PF00753">
    <property type="entry name" value="Lactamase_B"/>
    <property type="match status" value="1"/>
</dbReference>
<evidence type="ECO:0000256" key="2">
    <source>
        <dbReference type="ARBA" id="ARBA00022723"/>
    </source>
</evidence>
<dbReference type="GO" id="GO:0016787">
    <property type="term" value="F:hydrolase activity"/>
    <property type="evidence" value="ECO:0007669"/>
    <property type="project" value="UniProtKB-KW"/>
</dbReference>
<comment type="cofactor">
    <cofactor evidence="1">
        <name>Zn(2+)</name>
        <dbReference type="ChEBI" id="CHEBI:29105"/>
    </cofactor>
</comment>
<keyword evidence="7" id="KW-1185">Reference proteome</keyword>
<evidence type="ECO:0000259" key="5">
    <source>
        <dbReference type="SMART" id="SM00849"/>
    </source>
</evidence>
<sequence length="230" mass="24322">MSLPARERRAAILGGMRFPAPRSHGSARVWMLPTGPLQENAVLVAGAQNEGFLFDPGDDAARLLALVQETGVTVRAILLTHAHFDHIGAVQPLREALRVPVALHPGDLGLYRAGAQSAARWNLPFIQPADPDQAIAQGQSFTAGDLRLTARELPGHAPGHVVFVAEGFAVVGDTLFAGGIGRTDLPGGNHPQLIAGIERELLSLPDDTALYPGHGGATTVGRERRTNPFL</sequence>
<name>A0A1H7BMP4_9DEIO</name>
<dbReference type="InterPro" id="IPR001279">
    <property type="entry name" value="Metallo-B-lactamas"/>
</dbReference>
<dbReference type="InterPro" id="IPR051453">
    <property type="entry name" value="MBL_Glyoxalase_II"/>
</dbReference>
<dbReference type="SUPFAM" id="SSF56281">
    <property type="entry name" value="Metallo-hydrolase/oxidoreductase"/>
    <property type="match status" value="1"/>
</dbReference>
<dbReference type="EMBL" id="FNZA01000018">
    <property type="protein sequence ID" value="SEJ78516.1"/>
    <property type="molecule type" value="Genomic_DNA"/>
</dbReference>